<gene>
    <name evidence="11" type="ORF">A9404_10360</name>
</gene>
<dbReference type="Pfam" id="PF02687">
    <property type="entry name" value="FtsX"/>
    <property type="match status" value="1"/>
</dbReference>
<keyword evidence="11" id="KW-0131">Cell cycle</keyword>
<dbReference type="RefSeq" id="WP_066101164.1">
    <property type="nucleotide sequence ID" value="NZ_CP016027.1"/>
</dbReference>
<evidence type="ECO:0000256" key="3">
    <source>
        <dbReference type="ARBA" id="ARBA00022448"/>
    </source>
</evidence>
<dbReference type="GO" id="GO:0098797">
    <property type="term" value="C:plasma membrane protein complex"/>
    <property type="evidence" value="ECO:0007669"/>
    <property type="project" value="TreeGrafter"/>
</dbReference>
<keyword evidence="7 8" id="KW-0472">Membrane</keyword>
<evidence type="ECO:0000313" key="11">
    <source>
        <dbReference type="EMBL" id="ANJ67724.1"/>
    </source>
</evidence>
<reference evidence="11 12" key="1">
    <citation type="submission" date="2016-06" db="EMBL/GenBank/DDBJ databases">
        <title>Insight into the functional genes involving in sulfur oxidation in Pearl River water.</title>
        <authorList>
            <person name="Luo J."/>
            <person name="Tan X."/>
            <person name="Lin W."/>
        </authorList>
    </citation>
    <scope>NUCLEOTIDE SEQUENCE [LARGE SCALE GENOMIC DNA]</scope>
    <source>
        <strain evidence="11 12">LS2</strain>
    </source>
</reference>
<dbReference type="AlphaFoldDB" id="A0A191ZIM7"/>
<dbReference type="Pfam" id="PF12704">
    <property type="entry name" value="MacB_PCD"/>
    <property type="match status" value="1"/>
</dbReference>
<feature type="transmembrane region" description="Helical" evidence="8">
    <location>
        <begin position="21"/>
        <end position="48"/>
    </location>
</feature>
<evidence type="ECO:0000256" key="1">
    <source>
        <dbReference type="ARBA" id="ARBA00004651"/>
    </source>
</evidence>
<evidence type="ECO:0000256" key="4">
    <source>
        <dbReference type="ARBA" id="ARBA00022475"/>
    </source>
</evidence>
<evidence type="ECO:0000256" key="6">
    <source>
        <dbReference type="ARBA" id="ARBA00022989"/>
    </source>
</evidence>
<keyword evidence="5 8" id="KW-0812">Transmembrane</keyword>
<name>A0A191ZIM7_9GAMM</name>
<comment type="subcellular location">
    <subcellularLocation>
        <location evidence="1">Cell membrane</location>
        <topology evidence="1">Multi-pass membrane protein</topology>
    </subcellularLocation>
</comment>
<dbReference type="EMBL" id="CP016027">
    <property type="protein sequence ID" value="ANJ67724.1"/>
    <property type="molecule type" value="Genomic_DNA"/>
</dbReference>
<sequence>MFRSFEWLIGLRYTRAKRRNRFVSFISATSIIGITLGVTALIVVISVMNGFQDELRHRILGMTAHATISENGQALQDWQGLAQRVAHEPHVVASAPYIQAEAMLSAPPNVSGAIVRGIEPKEEDAVTDIGRHMVAGKLTDLTPGSFGIVLGQSLAESLGVSVGDKLMLITANVAVTPVGGLLRQRQFTVVGIFKVGMYEYDRGSAFIDLKDAQALFRMGDSVTGLRLKLDDMFRAPWVARELNRKLASPYWTTDWTQANGNFFRAVQTERTVMFIILSLIVAVAAFNIVSTLVMVVTDKRGDIAILRTLGASPASIMGIFLISGTVIGLIGTLVGVTIGVGIALNVETIVPWIEHVTGTQFMPADVYYISEVPSRLDWNDVWHVGLMAFALSFLATLYPAWSASRVQPAEALRYE</sequence>
<dbReference type="InterPro" id="IPR051447">
    <property type="entry name" value="Lipoprotein-release_system"/>
</dbReference>
<keyword evidence="11" id="KW-0132">Cell division</keyword>
<keyword evidence="3" id="KW-0813">Transport</keyword>
<dbReference type="NCBIfam" id="TIGR02212">
    <property type="entry name" value="lolCE"/>
    <property type="match status" value="1"/>
</dbReference>
<feature type="transmembrane region" description="Helical" evidence="8">
    <location>
        <begin position="381"/>
        <end position="401"/>
    </location>
</feature>
<proteinExistence type="inferred from homology"/>
<dbReference type="KEGG" id="haz:A9404_10360"/>
<evidence type="ECO:0000313" key="12">
    <source>
        <dbReference type="Proteomes" id="UP000078596"/>
    </source>
</evidence>
<dbReference type="PANTHER" id="PTHR30489">
    <property type="entry name" value="LIPOPROTEIN-RELEASING SYSTEM TRANSMEMBRANE PROTEIN LOLE"/>
    <property type="match status" value="1"/>
</dbReference>
<feature type="domain" description="ABC3 transporter permease C-terminal" evidence="9">
    <location>
        <begin position="275"/>
        <end position="408"/>
    </location>
</feature>
<protein>
    <submittedName>
        <fullName evidence="11">Cell division protein FtsX</fullName>
    </submittedName>
</protein>
<dbReference type="InterPro" id="IPR011925">
    <property type="entry name" value="LolCE_TM"/>
</dbReference>
<dbReference type="GO" id="GO:0051301">
    <property type="term" value="P:cell division"/>
    <property type="evidence" value="ECO:0007669"/>
    <property type="project" value="UniProtKB-KW"/>
</dbReference>
<evidence type="ECO:0000256" key="2">
    <source>
        <dbReference type="ARBA" id="ARBA00005236"/>
    </source>
</evidence>
<feature type="transmembrane region" description="Helical" evidence="8">
    <location>
        <begin position="272"/>
        <end position="296"/>
    </location>
</feature>
<dbReference type="GO" id="GO:0044874">
    <property type="term" value="P:lipoprotein localization to outer membrane"/>
    <property type="evidence" value="ECO:0007669"/>
    <property type="project" value="TreeGrafter"/>
</dbReference>
<dbReference type="STRING" id="1860122.A9404_10360"/>
<dbReference type="InterPro" id="IPR003838">
    <property type="entry name" value="ABC3_permease_C"/>
</dbReference>
<evidence type="ECO:0000259" key="10">
    <source>
        <dbReference type="Pfam" id="PF12704"/>
    </source>
</evidence>
<dbReference type="PANTHER" id="PTHR30489:SF0">
    <property type="entry name" value="LIPOPROTEIN-RELEASING SYSTEM TRANSMEMBRANE PROTEIN LOLE"/>
    <property type="match status" value="1"/>
</dbReference>
<evidence type="ECO:0000256" key="7">
    <source>
        <dbReference type="ARBA" id="ARBA00023136"/>
    </source>
</evidence>
<dbReference type="OrthoDB" id="9808461at2"/>
<evidence type="ECO:0000256" key="8">
    <source>
        <dbReference type="SAM" id="Phobius"/>
    </source>
</evidence>
<comment type="similarity">
    <text evidence="2">Belongs to the ABC-4 integral membrane protein family. LolC/E subfamily.</text>
</comment>
<keyword evidence="12" id="KW-1185">Reference proteome</keyword>
<dbReference type="InterPro" id="IPR025857">
    <property type="entry name" value="MacB_PCD"/>
</dbReference>
<feature type="transmembrane region" description="Helical" evidence="8">
    <location>
        <begin position="317"/>
        <end position="344"/>
    </location>
</feature>
<dbReference type="GO" id="GO:0042953">
    <property type="term" value="P:lipoprotein transport"/>
    <property type="evidence" value="ECO:0007669"/>
    <property type="project" value="InterPro"/>
</dbReference>
<accession>A0A191ZIM7</accession>
<organism evidence="11 12">
    <name type="scientific">Halothiobacillus diazotrophicus</name>
    <dbReference type="NCBI Taxonomy" id="1860122"/>
    <lineage>
        <taxon>Bacteria</taxon>
        <taxon>Pseudomonadati</taxon>
        <taxon>Pseudomonadota</taxon>
        <taxon>Gammaproteobacteria</taxon>
        <taxon>Chromatiales</taxon>
        <taxon>Halothiobacillaceae</taxon>
        <taxon>Halothiobacillus</taxon>
    </lineage>
</organism>
<feature type="domain" description="MacB-like periplasmic core" evidence="10">
    <location>
        <begin position="27"/>
        <end position="242"/>
    </location>
</feature>
<evidence type="ECO:0000259" key="9">
    <source>
        <dbReference type="Pfam" id="PF02687"/>
    </source>
</evidence>
<evidence type="ECO:0000256" key="5">
    <source>
        <dbReference type="ARBA" id="ARBA00022692"/>
    </source>
</evidence>
<keyword evidence="6 8" id="KW-1133">Transmembrane helix</keyword>
<dbReference type="Proteomes" id="UP000078596">
    <property type="component" value="Chromosome"/>
</dbReference>
<keyword evidence="4" id="KW-1003">Cell membrane</keyword>